<organism evidence="2 3">
    <name type="scientific">Botrytis porri</name>
    <dbReference type="NCBI Taxonomy" id="87229"/>
    <lineage>
        <taxon>Eukaryota</taxon>
        <taxon>Fungi</taxon>
        <taxon>Dikarya</taxon>
        <taxon>Ascomycota</taxon>
        <taxon>Pezizomycotina</taxon>
        <taxon>Leotiomycetes</taxon>
        <taxon>Helotiales</taxon>
        <taxon>Sclerotiniaceae</taxon>
        <taxon>Botrytis</taxon>
    </lineage>
</organism>
<accession>A0A4Z1KKM8</accession>
<sequence length="540" mass="61419">MPPTFLKTLNMLCKVCDRLNVTDLLKRAKAKSYQPKFIGDARIGRFMIDDDLASDANFNIARGWMNTCILEHPESKCPSFEDEVLPSRVIDVGLENTNPSLLMTHGFRGKYIALSHCWGGRIETILKTSNLKSLQKGITMTSLPADFRDAILITRALGFQFLWIDSLRIIQDSKYGWGIESKKMGGIYRNSALTIGAAAAHRAADGMLHPRSQTLRVMKPKLKLSKDSGSDDAVEIARSTALSSEYLATLFESGPLQSRAWAFQERMLSPRILWYGRRQIYWQCLCGFRSADGALSGVGIWSKLFRENLLWHGPMRIASHTKQYRAPSWSWAVTDEGSGLFYNNLSRLTSTPHDPILLSHHIELSSENPYGAVKYAHIIVDTLTLKLVHLGKYKNPSNETNFFFIFNWIQDNELSFTFPRIFGEEEGEIKITSGGSVTSIPTKTGFIHLKLQSFPHTIRWDRESPNWSKVSPLKYKVMFVGFEQQLKKYVDSTAQDPEDAKVCKRVGQLELGFFDRETEDPDLNAWLASDWWKRETLKLI</sequence>
<evidence type="ECO:0000259" key="1">
    <source>
        <dbReference type="Pfam" id="PF06985"/>
    </source>
</evidence>
<dbReference type="InterPro" id="IPR010730">
    <property type="entry name" value="HET"/>
</dbReference>
<proteinExistence type="predicted"/>
<feature type="domain" description="Heterokaryon incompatibility" evidence="1">
    <location>
        <begin position="111"/>
        <end position="265"/>
    </location>
</feature>
<dbReference type="PANTHER" id="PTHR33112">
    <property type="entry name" value="DOMAIN PROTEIN, PUTATIVE-RELATED"/>
    <property type="match status" value="1"/>
</dbReference>
<dbReference type="EMBL" id="PQXO01000340">
    <property type="protein sequence ID" value="TGO86040.1"/>
    <property type="molecule type" value="Genomic_DNA"/>
</dbReference>
<protein>
    <recommendedName>
        <fullName evidence="1">Heterokaryon incompatibility domain-containing protein</fullName>
    </recommendedName>
</protein>
<dbReference type="Pfam" id="PF06985">
    <property type="entry name" value="HET"/>
    <property type="match status" value="1"/>
</dbReference>
<reference evidence="2 3" key="1">
    <citation type="submission" date="2017-12" db="EMBL/GenBank/DDBJ databases">
        <title>Comparative genomics of Botrytis spp.</title>
        <authorList>
            <person name="Valero-Jimenez C.A."/>
            <person name="Tapia P."/>
            <person name="Veloso J."/>
            <person name="Silva-Moreno E."/>
            <person name="Staats M."/>
            <person name="Valdes J.H."/>
            <person name="Van Kan J.A.L."/>
        </authorList>
    </citation>
    <scope>NUCLEOTIDE SEQUENCE [LARGE SCALE GENOMIC DNA]</scope>
    <source>
        <strain evidence="2 3">MUCL3349</strain>
    </source>
</reference>
<evidence type="ECO:0000313" key="3">
    <source>
        <dbReference type="Proteomes" id="UP000297280"/>
    </source>
</evidence>
<dbReference type="PANTHER" id="PTHR33112:SF8">
    <property type="entry name" value="HETEROKARYON INCOMPATIBILITY DOMAIN-CONTAINING PROTEIN"/>
    <property type="match status" value="1"/>
</dbReference>
<keyword evidence="3" id="KW-1185">Reference proteome</keyword>
<dbReference type="AlphaFoldDB" id="A0A4Z1KKM8"/>
<dbReference type="STRING" id="87229.A0A4Z1KKM8"/>
<evidence type="ECO:0000313" key="2">
    <source>
        <dbReference type="EMBL" id="TGO86040.1"/>
    </source>
</evidence>
<name>A0A4Z1KKM8_9HELO</name>
<gene>
    <name evidence="2" type="ORF">BPOR_0341g00110</name>
</gene>
<dbReference type="Proteomes" id="UP000297280">
    <property type="component" value="Unassembled WGS sequence"/>
</dbReference>
<comment type="caution">
    <text evidence="2">The sequence shown here is derived from an EMBL/GenBank/DDBJ whole genome shotgun (WGS) entry which is preliminary data.</text>
</comment>